<dbReference type="PANTHER" id="PTHR43668">
    <property type="entry name" value="ALLANTOINASE"/>
    <property type="match status" value="1"/>
</dbReference>
<evidence type="ECO:0000256" key="1">
    <source>
        <dbReference type="ARBA" id="ARBA00022833"/>
    </source>
</evidence>
<evidence type="ECO:0000313" key="5">
    <source>
        <dbReference type="EMBL" id="CAD85575.1"/>
    </source>
</evidence>
<dbReference type="SUPFAM" id="SSF51556">
    <property type="entry name" value="Metallo-dependent hydrolases"/>
    <property type="match status" value="1"/>
</dbReference>
<dbReference type="InterPro" id="IPR024403">
    <property type="entry name" value="DHOase_cat"/>
</dbReference>
<accession>Q820K5</accession>
<dbReference type="STRING" id="228410.NE1664"/>
<evidence type="ECO:0000259" key="4">
    <source>
        <dbReference type="Pfam" id="PF12890"/>
    </source>
</evidence>
<dbReference type="InterPro" id="IPR032466">
    <property type="entry name" value="Metal_Hydrolase"/>
</dbReference>
<name>Q820K5_NITEU</name>
<dbReference type="Pfam" id="PF07969">
    <property type="entry name" value="Amidohydro_3"/>
    <property type="match status" value="1"/>
</dbReference>
<feature type="domain" description="Dihydroorotase catalytic" evidence="4">
    <location>
        <begin position="51"/>
        <end position="238"/>
    </location>
</feature>
<dbReference type="NCBIfam" id="TIGR00857">
    <property type="entry name" value="pyrC_multi"/>
    <property type="match status" value="1"/>
</dbReference>
<dbReference type="InterPro" id="IPR011059">
    <property type="entry name" value="Metal-dep_hydrolase_composite"/>
</dbReference>
<evidence type="ECO:0000259" key="3">
    <source>
        <dbReference type="Pfam" id="PF07969"/>
    </source>
</evidence>
<dbReference type="CDD" id="cd01317">
    <property type="entry name" value="DHOase_IIa"/>
    <property type="match status" value="1"/>
</dbReference>
<dbReference type="Proteomes" id="UP000001416">
    <property type="component" value="Chromosome"/>
</dbReference>
<dbReference type="GO" id="GO:0046872">
    <property type="term" value="F:metal ion binding"/>
    <property type="evidence" value="ECO:0007669"/>
    <property type="project" value="InterPro"/>
</dbReference>
<dbReference type="PhylomeDB" id="Q820K5"/>
<dbReference type="InterPro" id="IPR050138">
    <property type="entry name" value="DHOase/Allantoinase_Hydrolase"/>
</dbReference>
<dbReference type="Pfam" id="PF12890">
    <property type="entry name" value="DHOase"/>
    <property type="match status" value="1"/>
</dbReference>
<keyword evidence="5" id="KW-0378">Hydrolase</keyword>
<dbReference type="OrthoDB" id="9803027at2"/>
<dbReference type="GO" id="GO:0006145">
    <property type="term" value="P:purine nucleobase catabolic process"/>
    <property type="evidence" value="ECO:0007669"/>
    <property type="project" value="TreeGrafter"/>
</dbReference>
<dbReference type="GO" id="GO:0006221">
    <property type="term" value="P:pyrimidine nucleotide biosynthetic process"/>
    <property type="evidence" value="ECO:0007669"/>
    <property type="project" value="UniProtKB-KW"/>
</dbReference>
<organism evidence="5 6">
    <name type="scientific">Nitrosomonas europaea (strain ATCC 19718 / CIP 103999 / KCTC 2705 / NBRC 14298)</name>
    <dbReference type="NCBI Taxonomy" id="228410"/>
    <lineage>
        <taxon>Bacteria</taxon>
        <taxon>Pseudomonadati</taxon>
        <taxon>Pseudomonadota</taxon>
        <taxon>Betaproteobacteria</taxon>
        <taxon>Nitrosomonadales</taxon>
        <taxon>Nitrosomonadaceae</taxon>
        <taxon>Nitrosomonas</taxon>
    </lineage>
</organism>
<sequence>MHIHIRNGRLIDPGSGMDRTDDLYLAEGKIVSIGSRPDGFHDDREIEAGGMIVCPGLVDLSARLREPGLEYMATLESELEAAVAGGVTSLACPPDTDPPLDEPGLVEMLKHRARNLDQARVYPVGALTQGLKGARLTEMVELHDAGCVAFSQVDAPIANLHVLMRAMQYAATFGFKVWLRPQDIHLANHGVAHEGEIATRLGLPAIPVCAETIALASILSLMKETGASVHLCRISSAEGTALVRAAKRQGLPLTCDVSINHVHLTDMDIGFFDANCHLMPPLRSLADRDALCVGLMDGTIDAICSDHAPVDEDAKSLPFAQAESGATGLELLLPLTLKWAVENRLSLPEALARITFHPARILGIETGQLAIGAVADLCIFDPDANWVVSHTELRSQGKNTPFLGMELYGRTRFTLIGGRIVYG</sequence>
<dbReference type="InterPro" id="IPR004722">
    <property type="entry name" value="DHOase"/>
</dbReference>
<protein>
    <submittedName>
        <fullName evidence="5">Dihydroorotase:Dihydroorotase multifunctional complex type</fullName>
        <ecNumber evidence="5">3.5.2.3</ecNumber>
    </submittedName>
</protein>
<dbReference type="Gene3D" id="2.30.40.10">
    <property type="entry name" value="Urease, subunit C, domain 1"/>
    <property type="match status" value="1"/>
</dbReference>
<dbReference type="GO" id="GO:0004151">
    <property type="term" value="F:dihydroorotase activity"/>
    <property type="evidence" value="ECO:0007669"/>
    <property type="project" value="UniProtKB-EC"/>
</dbReference>
<evidence type="ECO:0000313" key="6">
    <source>
        <dbReference type="Proteomes" id="UP000001416"/>
    </source>
</evidence>
<dbReference type="RefSeq" id="WP_011112221.1">
    <property type="nucleotide sequence ID" value="NC_004757.1"/>
</dbReference>
<dbReference type="EMBL" id="AL954747">
    <property type="protein sequence ID" value="CAD85575.1"/>
    <property type="molecule type" value="Genomic_DNA"/>
</dbReference>
<keyword evidence="2" id="KW-0665">Pyrimidine biosynthesis</keyword>
<dbReference type="Gene3D" id="3.20.20.140">
    <property type="entry name" value="Metal-dependent hydrolases"/>
    <property type="match status" value="1"/>
</dbReference>
<dbReference type="PANTHER" id="PTHR43668:SF2">
    <property type="entry name" value="ALLANTOINASE"/>
    <property type="match status" value="1"/>
</dbReference>
<evidence type="ECO:0000256" key="2">
    <source>
        <dbReference type="ARBA" id="ARBA00022975"/>
    </source>
</evidence>
<dbReference type="GeneID" id="87104828"/>
<dbReference type="GO" id="GO:0005737">
    <property type="term" value="C:cytoplasm"/>
    <property type="evidence" value="ECO:0007669"/>
    <property type="project" value="TreeGrafter"/>
</dbReference>
<feature type="domain" description="Amidohydrolase 3" evidence="3">
    <location>
        <begin position="342"/>
        <end position="422"/>
    </location>
</feature>
<dbReference type="HOGENOM" id="CLU_015572_1_0_4"/>
<dbReference type="SUPFAM" id="SSF51338">
    <property type="entry name" value="Composite domain of metallo-dependent hydrolases"/>
    <property type="match status" value="1"/>
</dbReference>
<proteinExistence type="predicted"/>
<dbReference type="AlphaFoldDB" id="Q820K5"/>
<dbReference type="EC" id="3.5.2.3" evidence="5"/>
<reference evidence="5 6" key="1">
    <citation type="journal article" date="2003" name="J. Bacteriol.">
        <title>Complete genome sequence of the ammonia-oxidizing bacterium and obligate chemolithoautotroph Nitrosomonas europaea.</title>
        <authorList>
            <person name="Chain P."/>
            <person name="Lamerdin J."/>
            <person name="Larimer F."/>
            <person name="Regala W."/>
            <person name="Land M."/>
            <person name="Hauser L."/>
            <person name="Hooper A."/>
            <person name="Klotz M."/>
            <person name="Norton J."/>
            <person name="Sayavedra-Soto L."/>
            <person name="Arciero D."/>
            <person name="Hommes N."/>
            <person name="Whittaker M."/>
            <person name="Arp D."/>
        </authorList>
    </citation>
    <scope>NUCLEOTIDE SEQUENCE [LARGE SCALE GENOMIC DNA]</scope>
    <source>
        <strain evidence="6">ATCC 19718 / CIP 103999 / KCTC 2705 / NBRC 14298</strain>
    </source>
</reference>
<keyword evidence="6" id="KW-1185">Reference proteome</keyword>
<dbReference type="KEGG" id="neu:NE1664"/>
<dbReference type="InterPro" id="IPR013108">
    <property type="entry name" value="Amidohydro_3"/>
</dbReference>
<keyword evidence="1" id="KW-0862">Zinc</keyword>
<dbReference type="NCBIfam" id="NF005791">
    <property type="entry name" value="PRK07627.1"/>
    <property type="match status" value="1"/>
</dbReference>
<dbReference type="eggNOG" id="COG0044">
    <property type="taxonomic scope" value="Bacteria"/>
</dbReference>
<dbReference type="GO" id="GO:0004038">
    <property type="term" value="F:allantoinase activity"/>
    <property type="evidence" value="ECO:0007669"/>
    <property type="project" value="TreeGrafter"/>
</dbReference>
<gene>
    <name evidence="5" type="primary">pyrX</name>
    <name evidence="5" type="ordered locus">NE1664</name>
</gene>